<dbReference type="Proteomes" id="UP000814033">
    <property type="component" value="Unassembled WGS sequence"/>
</dbReference>
<sequence length="147" mass="17005">MQTYADQESFPQPVHPAPPHASNSPAITALKFRDLCSIASKQEQMPSPHWCSQRQVDQIVDEYMWFWGALLTSVLAYVPLYLWRRRKASRDRATGDLREERGRVRVPRIAYPAVYALLVLPLSVARFRASTRSPKCRQYNCRFHGIT</sequence>
<keyword evidence="2" id="KW-1185">Reference proteome</keyword>
<evidence type="ECO:0000313" key="1">
    <source>
        <dbReference type="EMBL" id="KAI0046061.1"/>
    </source>
</evidence>
<evidence type="ECO:0000313" key="2">
    <source>
        <dbReference type="Proteomes" id="UP000814033"/>
    </source>
</evidence>
<organism evidence="1 2">
    <name type="scientific">Auriscalpium vulgare</name>
    <dbReference type="NCBI Taxonomy" id="40419"/>
    <lineage>
        <taxon>Eukaryota</taxon>
        <taxon>Fungi</taxon>
        <taxon>Dikarya</taxon>
        <taxon>Basidiomycota</taxon>
        <taxon>Agaricomycotina</taxon>
        <taxon>Agaricomycetes</taxon>
        <taxon>Russulales</taxon>
        <taxon>Auriscalpiaceae</taxon>
        <taxon>Auriscalpium</taxon>
    </lineage>
</organism>
<comment type="caution">
    <text evidence="1">The sequence shown here is derived from an EMBL/GenBank/DDBJ whole genome shotgun (WGS) entry which is preliminary data.</text>
</comment>
<accession>A0ACB8RPG9</accession>
<protein>
    <submittedName>
        <fullName evidence="1">Uncharacterized protein</fullName>
    </submittedName>
</protein>
<reference evidence="1" key="2">
    <citation type="journal article" date="2022" name="New Phytol.">
        <title>Evolutionary transition to the ectomycorrhizal habit in the genomes of a hyperdiverse lineage of mushroom-forming fungi.</title>
        <authorList>
            <person name="Looney B."/>
            <person name="Miyauchi S."/>
            <person name="Morin E."/>
            <person name="Drula E."/>
            <person name="Courty P.E."/>
            <person name="Kohler A."/>
            <person name="Kuo A."/>
            <person name="LaButti K."/>
            <person name="Pangilinan J."/>
            <person name="Lipzen A."/>
            <person name="Riley R."/>
            <person name="Andreopoulos W."/>
            <person name="He G."/>
            <person name="Johnson J."/>
            <person name="Nolan M."/>
            <person name="Tritt A."/>
            <person name="Barry K.W."/>
            <person name="Grigoriev I.V."/>
            <person name="Nagy L.G."/>
            <person name="Hibbett D."/>
            <person name="Henrissat B."/>
            <person name="Matheny P.B."/>
            <person name="Labbe J."/>
            <person name="Martin F.M."/>
        </authorList>
    </citation>
    <scope>NUCLEOTIDE SEQUENCE</scope>
    <source>
        <strain evidence="1">FP105234-sp</strain>
    </source>
</reference>
<name>A0ACB8RPG9_9AGAM</name>
<gene>
    <name evidence="1" type="ORF">FA95DRAFT_1560497</name>
</gene>
<reference evidence="1" key="1">
    <citation type="submission" date="2021-02" db="EMBL/GenBank/DDBJ databases">
        <authorList>
            <consortium name="DOE Joint Genome Institute"/>
            <person name="Ahrendt S."/>
            <person name="Looney B.P."/>
            <person name="Miyauchi S."/>
            <person name="Morin E."/>
            <person name="Drula E."/>
            <person name="Courty P.E."/>
            <person name="Chicoki N."/>
            <person name="Fauchery L."/>
            <person name="Kohler A."/>
            <person name="Kuo A."/>
            <person name="Labutti K."/>
            <person name="Pangilinan J."/>
            <person name="Lipzen A."/>
            <person name="Riley R."/>
            <person name="Andreopoulos W."/>
            <person name="He G."/>
            <person name="Johnson J."/>
            <person name="Barry K.W."/>
            <person name="Grigoriev I.V."/>
            <person name="Nagy L."/>
            <person name="Hibbett D."/>
            <person name="Henrissat B."/>
            <person name="Matheny P.B."/>
            <person name="Labbe J."/>
            <person name="Martin F."/>
        </authorList>
    </citation>
    <scope>NUCLEOTIDE SEQUENCE</scope>
    <source>
        <strain evidence="1">FP105234-sp</strain>
    </source>
</reference>
<proteinExistence type="predicted"/>
<dbReference type="EMBL" id="MU275935">
    <property type="protein sequence ID" value="KAI0046061.1"/>
    <property type="molecule type" value="Genomic_DNA"/>
</dbReference>